<dbReference type="GO" id="GO:0005829">
    <property type="term" value="C:cytosol"/>
    <property type="evidence" value="ECO:0007669"/>
    <property type="project" value="TreeGrafter"/>
</dbReference>
<keyword evidence="12" id="KW-0963">Cytoplasm</keyword>
<evidence type="ECO:0000256" key="3">
    <source>
        <dbReference type="ARBA" id="ARBA00022555"/>
    </source>
</evidence>
<comment type="function">
    <text evidence="12">Catalyzes the attachment of alanine to tRNA(Ala) in a two-step reaction: alanine is first activated by ATP to form Ala-AMP and then transferred to the acceptor end of tRNA(Ala). Also edits incorrectly charged Ser-tRNA(Ala) and Gly-tRNA(Ala) via its editing domain.</text>
</comment>
<dbReference type="InterPro" id="IPR018164">
    <property type="entry name" value="Ala-tRNA-synth_IIc_N"/>
</dbReference>
<evidence type="ECO:0000256" key="12">
    <source>
        <dbReference type="HAMAP-Rule" id="MF_00036"/>
    </source>
</evidence>
<dbReference type="CDD" id="cd00673">
    <property type="entry name" value="AlaRS_core"/>
    <property type="match status" value="1"/>
</dbReference>
<dbReference type="NCBIfam" id="TIGR00344">
    <property type="entry name" value="alaS"/>
    <property type="match status" value="1"/>
</dbReference>
<keyword evidence="3 12" id="KW-0820">tRNA-binding</keyword>
<dbReference type="SUPFAM" id="SSF55186">
    <property type="entry name" value="ThrRS/AlaRS common domain"/>
    <property type="match status" value="1"/>
</dbReference>
<keyword evidence="10 12" id="KW-0648">Protein biosynthesis</keyword>
<feature type="binding site" evidence="12">
    <location>
        <position position="565"/>
    </location>
    <ligand>
        <name>Zn(2+)</name>
        <dbReference type="ChEBI" id="CHEBI:29105"/>
    </ligand>
</feature>
<comment type="domain">
    <text evidence="12">Consists of three domains; the N-terminal catalytic domain, the editing domain and the C-terminal C-Ala domain. The editing domain removes incorrectly charged amino acids, while the C-Ala domain, along with tRNA(Ala), serves as a bridge to cooperatively bring together the editing and aminoacylation centers thus stimulating deacylation of misacylated tRNAs.</text>
</comment>
<dbReference type="RefSeq" id="WP_133286598.1">
    <property type="nucleotide sequence ID" value="NZ_SMSJ01000001.1"/>
</dbReference>
<evidence type="ECO:0000256" key="6">
    <source>
        <dbReference type="ARBA" id="ARBA00022741"/>
    </source>
</evidence>
<dbReference type="SMART" id="SM00863">
    <property type="entry name" value="tRNA_SAD"/>
    <property type="match status" value="1"/>
</dbReference>
<keyword evidence="16" id="KW-1185">Reference proteome</keyword>
<dbReference type="Proteomes" id="UP000295096">
    <property type="component" value="Unassembled WGS sequence"/>
</dbReference>
<evidence type="ECO:0000256" key="13">
    <source>
        <dbReference type="SAM" id="MobiDB-lite"/>
    </source>
</evidence>
<dbReference type="HAMAP" id="MF_00036_B">
    <property type="entry name" value="Ala_tRNA_synth_B"/>
    <property type="match status" value="1"/>
</dbReference>
<dbReference type="InterPro" id="IPR050058">
    <property type="entry name" value="Ala-tRNA_ligase"/>
</dbReference>
<dbReference type="InterPro" id="IPR045864">
    <property type="entry name" value="aa-tRNA-synth_II/BPL/LPL"/>
</dbReference>
<dbReference type="PANTHER" id="PTHR11777">
    <property type="entry name" value="ALANYL-TRNA SYNTHETASE"/>
    <property type="match status" value="1"/>
</dbReference>
<evidence type="ECO:0000256" key="5">
    <source>
        <dbReference type="ARBA" id="ARBA00022723"/>
    </source>
</evidence>
<sequence>MTSSNDIRATFLDYFGRNGHQVVESSPLVPRNDPTLMFANSGMVQFKNVFTGQEKRAYSRATTAQKCVRAGGKHNDLDNVGYTARHHTFFEMLGNFSFGDYFKEKAIEHAWALLTRDFALPKDRLLVTVYSEDEEAPVYWKKIAGLPDSRIIRIPTSDNFWRMGDTGPCGPCSEIFFDHGDKIPGGPPGSPDEDGDRFIEIWNLVFMQFEEGPPGVRAPLPRPSIDTGMGLERFAAILQGKHDNYDTDTLRALILASAEATGQDPDGRWKVSHRVVADHLRAGTFLIADGVLPSNEGRGYVLRRILRRAMRHAHMMGSREPLLHRLVPTLVRQMGAAYPEIQRAEALVVETLKLEEMKFRTLLERGLGLLSEESGRLGDGGTLSGEIAFKLYDTYGFPLDLTQDALRSEGKTVDVEGFDAAMAEQRRRARAAWAGSGEAATDAVWFDLREKVGASEFLGYSTETAEGQILAIVHDGKPVDGAPVGAEVAVVLNQTPFYAESGGQVGDAGLISAGEACRIVVRDTQKKLGDLFVHLGTVAHGEATVGLAVQAEVDHVRRGEIRAHHSATHLLHEALRRRLGTHVAQKGSLNAPDRLRFDVSQPTPMTDEDLAWTEAEVNARIRENAEVVTRLMTPDAAVEIGAMALFGEKYGDEVRVVSMGHDPAATEKLGVYSLELCGGTHVRRTGDIGLFKIVSEGAVSAGVRRVEAVTGQAALKLVEAAEAKLKEAAAALRVPAADLPARIAALVEERRKLERDVAELRKQLATGGGAAAAEAVGGFQVALRNLGDTPARDLKGIAEAILKGGGADIVVLVSTAEGKASIVAGLGEAAKGKADAVALVRAAAAAVGGKGGGGRPDMAQAGGPEGDKADEALAAARALLAG</sequence>
<dbReference type="FunFam" id="3.30.980.10:FF:000004">
    <property type="entry name" value="Alanine--tRNA ligase, cytoplasmic"/>
    <property type="match status" value="1"/>
</dbReference>
<dbReference type="FunFam" id="3.30.930.10:FF:000004">
    <property type="entry name" value="Alanine--tRNA ligase"/>
    <property type="match status" value="1"/>
</dbReference>
<comment type="catalytic activity">
    <reaction evidence="12">
        <text>tRNA(Ala) + L-alanine + ATP = L-alanyl-tRNA(Ala) + AMP + diphosphate</text>
        <dbReference type="Rhea" id="RHEA:12540"/>
        <dbReference type="Rhea" id="RHEA-COMP:9657"/>
        <dbReference type="Rhea" id="RHEA-COMP:9923"/>
        <dbReference type="ChEBI" id="CHEBI:30616"/>
        <dbReference type="ChEBI" id="CHEBI:33019"/>
        <dbReference type="ChEBI" id="CHEBI:57972"/>
        <dbReference type="ChEBI" id="CHEBI:78442"/>
        <dbReference type="ChEBI" id="CHEBI:78497"/>
        <dbReference type="ChEBI" id="CHEBI:456215"/>
        <dbReference type="EC" id="6.1.1.7"/>
    </reaction>
</comment>
<dbReference type="GO" id="GO:0005524">
    <property type="term" value="F:ATP binding"/>
    <property type="evidence" value="ECO:0007669"/>
    <property type="project" value="UniProtKB-UniRule"/>
</dbReference>
<dbReference type="PANTHER" id="PTHR11777:SF9">
    <property type="entry name" value="ALANINE--TRNA LIGASE, CYTOPLASMIC"/>
    <property type="match status" value="1"/>
</dbReference>
<evidence type="ECO:0000256" key="4">
    <source>
        <dbReference type="ARBA" id="ARBA00022598"/>
    </source>
</evidence>
<keyword evidence="8 12" id="KW-0067">ATP-binding</keyword>
<dbReference type="Gene3D" id="2.40.30.130">
    <property type="match status" value="1"/>
</dbReference>
<dbReference type="GO" id="GO:0008270">
    <property type="term" value="F:zinc ion binding"/>
    <property type="evidence" value="ECO:0007669"/>
    <property type="project" value="UniProtKB-UniRule"/>
</dbReference>
<evidence type="ECO:0000313" key="16">
    <source>
        <dbReference type="Proteomes" id="UP000295096"/>
    </source>
</evidence>
<dbReference type="SUPFAM" id="SSF50447">
    <property type="entry name" value="Translation proteins"/>
    <property type="match status" value="1"/>
</dbReference>
<dbReference type="EC" id="6.1.1.7" evidence="12"/>
<dbReference type="GO" id="GO:0004813">
    <property type="term" value="F:alanine-tRNA ligase activity"/>
    <property type="evidence" value="ECO:0007669"/>
    <property type="project" value="UniProtKB-UniRule"/>
</dbReference>
<evidence type="ECO:0000256" key="9">
    <source>
        <dbReference type="ARBA" id="ARBA00022884"/>
    </source>
</evidence>
<dbReference type="FunFam" id="3.30.54.20:FF:000001">
    <property type="entry name" value="Alanine--tRNA ligase"/>
    <property type="match status" value="1"/>
</dbReference>
<evidence type="ECO:0000256" key="2">
    <source>
        <dbReference type="ARBA" id="ARBA00008226"/>
    </source>
</evidence>
<feature type="domain" description="Alanyl-transfer RNA synthetases family profile" evidence="14">
    <location>
        <begin position="2"/>
        <end position="720"/>
    </location>
</feature>
<dbReference type="InterPro" id="IPR012947">
    <property type="entry name" value="tRNA_SAD"/>
</dbReference>
<evidence type="ECO:0000259" key="14">
    <source>
        <dbReference type="PROSITE" id="PS50860"/>
    </source>
</evidence>
<dbReference type="SUPFAM" id="SSF101353">
    <property type="entry name" value="Putative anticodon-binding domain of alanyl-tRNA synthetase (AlaRS)"/>
    <property type="match status" value="1"/>
</dbReference>
<evidence type="ECO:0000256" key="7">
    <source>
        <dbReference type="ARBA" id="ARBA00022833"/>
    </source>
</evidence>
<dbReference type="FunFam" id="2.40.30.130:FF:000001">
    <property type="entry name" value="Alanine--tRNA ligase"/>
    <property type="match status" value="1"/>
</dbReference>
<dbReference type="GO" id="GO:0002161">
    <property type="term" value="F:aminoacyl-tRNA deacylase activity"/>
    <property type="evidence" value="ECO:0007669"/>
    <property type="project" value="TreeGrafter"/>
</dbReference>
<keyword evidence="4 12" id="KW-0436">Ligase</keyword>
<dbReference type="InterPro" id="IPR018165">
    <property type="entry name" value="Ala-tRNA-synth_IIc_core"/>
</dbReference>
<feature type="region of interest" description="Disordered" evidence="13">
    <location>
        <begin position="848"/>
        <end position="867"/>
    </location>
</feature>
<evidence type="ECO:0000256" key="11">
    <source>
        <dbReference type="ARBA" id="ARBA00023146"/>
    </source>
</evidence>
<evidence type="ECO:0000256" key="8">
    <source>
        <dbReference type="ARBA" id="ARBA00022840"/>
    </source>
</evidence>
<keyword evidence="11 12" id="KW-0030">Aminoacyl-tRNA synthetase</keyword>
<dbReference type="GO" id="GO:0006419">
    <property type="term" value="P:alanyl-tRNA aminoacylation"/>
    <property type="evidence" value="ECO:0007669"/>
    <property type="project" value="UniProtKB-UniRule"/>
</dbReference>
<protein>
    <recommendedName>
        <fullName evidence="12">Alanine--tRNA ligase</fullName>
        <ecNumber evidence="12">6.1.1.7</ecNumber>
    </recommendedName>
    <alternativeName>
        <fullName evidence="12">Alanyl-tRNA synthetase</fullName>
        <shortName evidence="12">AlaRS</shortName>
    </alternativeName>
</protein>
<dbReference type="Gene3D" id="3.30.54.20">
    <property type="match status" value="1"/>
</dbReference>
<dbReference type="InterPro" id="IPR009000">
    <property type="entry name" value="Transl_B-barrel_sf"/>
</dbReference>
<dbReference type="PRINTS" id="PR00980">
    <property type="entry name" value="TRNASYNTHALA"/>
</dbReference>
<comment type="cofactor">
    <cofactor evidence="12">
        <name>Zn(2+)</name>
        <dbReference type="ChEBI" id="CHEBI:29105"/>
    </cofactor>
    <text evidence="12">Binds 1 zinc ion per subunit.</text>
</comment>
<dbReference type="Gene3D" id="3.30.980.10">
    <property type="entry name" value="Threonyl-trna Synthetase, Chain A, domain 2"/>
    <property type="match status" value="1"/>
</dbReference>
<comment type="subcellular location">
    <subcellularLocation>
        <location evidence="1 12">Cytoplasm</location>
    </subcellularLocation>
</comment>
<keyword evidence="5 12" id="KW-0479">Metal-binding</keyword>
<dbReference type="Pfam" id="PF02272">
    <property type="entry name" value="DHHA1"/>
    <property type="match status" value="1"/>
</dbReference>
<evidence type="ECO:0000256" key="10">
    <source>
        <dbReference type="ARBA" id="ARBA00022917"/>
    </source>
</evidence>
<dbReference type="Gene3D" id="3.10.310.40">
    <property type="match status" value="1"/>
</dbReference>
<comment type="caution">
    <text evidence="15">The sequence shown here is derived from an EMBL/GenBank/DDBJ whole genome shotgun (WGS) entry which is preliminary data.</text>
</comment>
<dbReference type="Pfam" id="PF07973">
    <property type="entry name" value="tRNA_SAD"/>
    <property type="match status" value="1"/>
</dbReference>
<dbReference type="AlphaFoldDB" id="A0A4R5QLP6"/>
<organism evidence="15 16">
    <name type="scientific">Dankookia rubra</name>
    <dbReference type="NCBI Taxonomy" id="1442381"/>
    <lineage>
        <taxon>Bacteria</taxon>
        <taxon>Pseudomonadati</taxon>
        <taxon>Pseudomonadota</taxon>
        <taxon>Alphaproteobacteria</taxon>
        <taxon>Acetobacterales</taxon>
        <taxon>Roseomonadaceae</taxon>
        <taxon>Dankookia</taxon>
    </lineage>
</organism>
<name>A0A4R5QLP6_9PROT</name>
<dbReference type="PROSITE" id="PS50860">
    <property type="entry name" value="AA_TRNA_LIGASE_II_ALA"/>
    <property type="match status" value="1"/>
</dbReference>
<accession>A0A4R5QLP6</accession>
<comment type="similarity">
    <text evidence="2 12">Belongs to the class-II aminoacyl-tRNA synthetase family.</text>
</comment>
<dbReference type="Gene3D" id="6.10.250.550">
    <property type="match status" value="1"/>
</dbReference>
<proteinExistence type="inferred from homology"/>
<dbReference type="InterPro" id="IPR018163">
    <property type="entry name" value="Thr/Ala-tRNA-synth_IIc_edit"/>
</dbReference>
<keyword evidence="9 12" id="KW-0694">RNA-binding</keyword>
<dbReference type="InterPro" id="IPR003156">
    <property type="entry name" value="DHHA1_dom"/>
</dbReference>
<reference evidence="15 16" key="1">
    <citation type="journal article" date="2016" name="J. Microbiol.">
        <title>Dankookia rubra gen. nov., sp. nov., an alphaproteobacterium isolated from sediment of a shallow stream.</title>
        <authorList>
            <person name="Kim W.H."/>
            <person name="Kim D.H."/>
            <person name="Kang K."/>
            <person name="Ahn T.Y."/>
        </authorList>
    </citation>
    <scope>NUCLEOTIDE SEQUENCE [LARGE SCALE GENOMIC DNA]</scope>
    <source>
        <strain evidence="15 16">JCM30602</strain>
    </source>
</reference>
<evidence type="ECO:0000256" key="1">
    <source>
        <dbReference type="ARBA" id="ARBA00004496"/>
    </source>
</evidence>
<keyword evidence="7 12" id="KW-0862">Zinc</keyword>
<dbReference type="Gene3D" id="3.30.930.10">
    <property type="entry name" value="Bira Bifunctional Protein, Domain 2"/>
    <property type="match status" value="1"/>
</dbReference>
<keyword evidence="6 12" id="KW-0547">Nucleotide-binding</keyword>
<feature type="binding site" evidence="12">
    <location>
        <position position="569"/>
    </location>
    <ligand>
        <name>Zn(2+)</name>
        <dbReference type="ChEBI" id="CHEBI:29105"/>
    </ligand>
</feature>
<dbReference type="OrthoDB" id="9803884at2"/>
<gene>
    <name evidence="12 15" type="primary">alaS</name>
    <name evidence="15" type="ORF">E2C06_00410</name>
</gene>
<feature type="binding site" evidence="12">
    <location>
        <position position="677"/>
    </location>
    <ligand>
        <name>Zn(2+)</name>
        <dbReference type="ChEBI" id="CHEBI:29105"/>
    </ligand>
</feature>
<dbReference type="EMBL" id="SMSJ01000001">
    <property type="protein sequence ID" value="TDH64442.1"/>
    <property type="molecule type" value="Genomic_DNA"/>
</dbReference>
<dbReference type="InterPro" id="IPR002318">
    <property type="entry name" value="Ala-tRNA-lgiase_IIc"/>
</dbReference>
<dbReference type="InterPro" id="IPR023033">
    <property type="entry name" value="Ala_tRNA_ligase_euk/bac"/>
</dbReference>
<evidence type="ECO:0000313" key="15">
    <source>
        <dbReference type="EMBL" id="TDH64442.1"/>
    </source>
</evidence>
<dbReference type="GO" id="GO:0000049">
    <property type="term" value="F:tRNA binding"/>
    <property type="evidence" value="ECO:0007669"/>
    <property type="project" value="UniProtKB-KW"/>
</dbReference>
<dbReference type="InterPro" id="IPR018162">
    <property type="entry name" value="Ala-tRNA-ligase_IIc_anticod-bd"/>
</dbReference>
<dbReference type="GO" id="GO:0045892">
    <property type="term" value="P:negative regulation of DNA-templated transcription"/>
    <property type="evidence" value="ECO:0007669"/>
    <property type="project" value="TreeGrafter"/>
</dbReference>
<dbReference type="FunFam" id="3.10.310.40:FF:000001">
    <property type="entry name" value="Alanine--tRNA ligase"/>
    <property type="match status" value="1"/>
</dbReference>
<dbReference type="SUPFAM" id="SSF55681">
    <property type="entry name" value="Class II aaRS and biotin synthetases"/>
    <property type="match status" value="1"/>
</dbReference>
<dbReference type="Pfam" id="PF01411">
    <property type="entry name" value="tRNA-synt_2c"/>
    <property type="match status" value="1"/>
</dbReference>
<feature type="binding site" evidence="12">
    <location>
        <position position="681"/>
    </location>
    <ligand>
        <name>Zn(2+)</name>
        <dbReference type="ChEBI" id="CHEBI:29105"/>
    </ligand>
</feature>